<proteinExistence type="predicted"/>
<feature type="non-terminal residue" evidence="2">
    <location>
        <position position="260"/>
    </location>
</feature>
<evidence type="ECO:0000313" key="2">
    <source>
        <dbReference type="EMBL" id="GAI81847.1"/>
    </source>
</evidence>
<evidence type="ECO:0008006" key="3">
    <source>
        <dbReference type="Google" id="ProtNLM"/>
    </source>
</evidence>
<gene>
    <name evidence="2" type="ORF">S12H4_21250</name>
</gene>
<feature type="transmembrane region" description="Helical" evidence="1">
    <location>
        <begin position="134"/>
        <end position="152"/>
    </location>
</feature>
<feature type="transmembrane region" description="Helical" evidence="1">
    <location>
        <begin position="65"/>
        <end position="85"/>
    </location>
</feature>
<accession>X1RM59</accession>
<feature type="non-terminal residue" evidence="2">
    <location>
        <position position="1"/>
    </location>
</feature>
<evidence type="ECO:0000256" key="1">
    <source>
        <dbReference type="SAM" id="Phobius"/>
    </source>
</evidence>
<sequence>WLFQGKEAGDVIISIFHYIIVSPSPMTPLLPWLSICFLSSIFGEYLYEAMVGGTKKDYKKLFRTFLYWGIFLVLTGIFLGSNAYVPGGFTTSELPLNEYPHIDLLNIMQTQSIFPEITYPGMWEFLIRGRAPNMIYNLGAALLLIAISFYFIDIKRKMNVFISMVNYYGKVSLSLFLLHFIFITLFLSSLNLVALVFVVFGYLGFWGFLMYVWNEFYGGAGSPEWIMVQIGRIGQKTGDTFKKEIRIIEEEIKETVHKIK</sequence>
<dbReference type="AlphaFoldDB" id="X1RM59"/>
<feature type="transmembrane region" description="Helical" evidence="1">
    <location>
        <begin position="32"/>
        <end position="53"/>
    </location>
</feature>
<feature type="transmembrane region" description="Helical" evidence="1">
    <location>
        <begin position="192"/>
        <end position="213"/>
    </location>
</feature>
<dbReference type="EMBL" id="BARW01010900">
    <property type="protein sequence ID" value="GAI81847.1"/>
    <property type="molecule type" value="Genomic_DNA"/>
</dbReference>
<organism evidence="2">
    <name type="scientific">marine sediment metagenome</name>
    <dbReference type="NCBI Taxonomy" id="412755"/>
    <lineage>
        <taxon>unclassified sequences</taxon>
        <taxon>metagenomes</taxon>
        <taxon>ecological metagenomes</taxon>
    </lineage>
</organism>
<reference evidence="2" key="1">
    <citation type="journal article" date="2014" name="Front. Microbiol.">
        <title>High frequency of phylogenetically diverse reductive dehalogenase-homologous genes in deep subseafloor sedimentary metagenomes.</title>
        <authorList>
            <person name="Kawai M."/>
            <person name="Futagami T."/>
            <person name="Toyoda A."/>
            <person name="Takaki Y."/>
            <person name="Nishi S."/>
            <person name="Hori S."/>
            <person name="Arai W."/>
            <person name="Tsubouchi T."/>
            <person name="Morono Y."/>
            <person name="Uchiyama I."/>
            <person name="Ito T."/>
            <person name="Fujiyama A."/>
            <person name="Inagaki F."/>
            <person name="Takami H."/>
        </authorList>
    </citation>
    <scope>NUCLEOTIDE SEQUENCE</scope>
    <source>
        <strain evidence="2">Expedition CK06-06</strain>
    </source>
</reference>
<keyword evidence="1" id="KW-0812">Transmembrane</keyword>
<feature type="transmembrane region" description="Helical" evidence="1">
    <location>
        <begin position="164"/>
        <end position="186"/>
    </location>
</feature>
<keyword evidence="1" id="KW-0472">Membrane</keyword>
<name>X1RM59_9ZZZZ</name>
<protein>
    <recommendedName>
        <fullName evidence="3">Heparan-alpha-glucosaminide N-acetyltransferase catalytic domain-containing protein</fullName>
    </recommendedName>
</protein>
<keyword evidence="1" id="KW-1133">Transmembrane helix</keyword>
<comment type="caution">
    <text evidence="2">The sequence shown here is derived from an EMBL/GenBank/DDBJ whole genome shotgun (WGS) entry which is preliminary data.</text>
</comment>